<dbReference type="InterPro" id="IPR003836">
    <property type="entry name" value="Glucokinase"/>
</dbReference>
<dbReference type="PROSITE" id="PS01125">
    <property type="entry name" value="ROK"/>
    <property type="match status" value="1"/>
</dbReference>
<dbReference type="Gene3D" id="3.40.367.20">
    <property type="match status" value="1"/>
</dbReference>
<dbReference type="SUPFAM" id="SSF53067">
    <property type="entry name" value="Actin-like ATPase domain"/>
    <property type="match status" value="1"/>
</dbReference>
<keyword evidence="1 3" id="KW-0808">Transferase</keyword>
<evidence type="ECO:0000256" key="3">
    <source>
        <dbReference type="HAMAP-Rule" id="MF_00524"/>
    </source>
</evidence>
<dbReference type="OrthoDB" id="9800595at2"/>
<protein>
    <recommendedName>
        <fullName evidence="3">Glucokinase</fullName>
        <ecNumber evidence="3">2.7.1.2</ecNumber>
    </recommendedName>
    <alternativeName>
        <fullName evidence="3">Glucose kinase</fullName>
    </alternativeName>
</protein>
<evidence type="ECO:0000256" key="4">
    <source>
        <dbReference type="RuleBase" id="RU004046"/>
    </source>
</evidence>
<comment type="catalytic activity">
    <reaction evidence="3">
        <text>D-glucose + ATP = D-glucose 6-phosphate + ADP + H(+)</text>
        <dbReference type="Rhea" id="RHEA:17825"/>
        <dbReference type="ChEBI" id="CHEBI:4167"/>
        <dbReference type="ChEBI" id="CHEBI:15378"/>
        <dbReference type="ChEBI" id="CHEBI:30616"/>
        <dbReference type="ChEBI" id="CHEBI:61548"/>
        <dbReference type="ChEBI" id="CHEBI:456216"/>
        <dbReference type="EC" id="2.7.1.2"/>
    </reaction>
</comment>
<comment type="similarity">
    <text evidence="3 4">Belongs to the bacterial glucokinase family.</text>
</comment>
<dbReference type="InterPro" id="IPR043129">
    <property type="entry name" value="ATPase_NBD"/>
</dbReference>
<dbReference type="PANTHER" id="PTHR47690:SF1">
    <property type="entry name" value="GLUCOKINASE"/>
    <property type="match status" value="1"/>
</dbReference>
<dbReference type="InterPro" id="IPR050201">
    <property type="entry name" value="Bacterial_glucokinase"/>
</dbReference>
<feature type="binding site" evidence="3">
    <location>
        <begin position="10"/>
        <end position="15"/>
    </location>
    <ligand>
        <name>ATP</name>
        <dbReference type="ChEBI" id="CHEBI:30616"/>
    </ligand>
</feature>
<dbReference type="Pfam" id="PF02685">
    <property type="entry name" value="Glucokinase"/>
    <property type="match status" value="1"/>
</dbReference>
<dbReference type="CDD" id="cd24008">
    <property type="entry name" value="ASKHA_NBD_GLK"/>
    <property type="match status" value="1"/>
</dbReference>
<dbReference type="GO" id="GO:0006096">
    <property type="term" value="P:glycolytic process"/>
    <property type="evidence" value="ECO:0007669"/>
    <property type="project" value="UniProtKB-UniRule"/>
</dbReference>
<comment type="subcellular location">
    <subcellularLocation>
        <location evidence="3">Cytoplasm</location>
    </subcellularLocation>
</comment>
<proteinExistence type="inferred from homology"/>
<keyword evidence="2 3" id="KW-0418">Kinase</keyword>
<dbReference type="NCBIfam" id="TIGR00749">
    <property type="entry name" value="glk"/>
    <property type="match status" value="1"/>
</dbReference>
<comment type="caution">
    <text evidence="5">The sequence shown here is derived from an EMBL/GenBank/DDBJ whole genome shotgun (WGS) entry which is preliminary data.</text>
</comment>
<keyword evidence="3" id="KW-0067">ATP-binding</keyword>
<dbReference type="Proteomes" id="UP000249524">
    <property type="component" value="Unassembled WGS sequence"/>
</dbReference>
<gene>
    <name evidence="3 5" type="primary">glk</name>
    <name evidence="5" type="ORF">DJ019_04735</name>
</gene>
<accession>A0A328BLC7</accession>
<dbReference type="RefSeq" id="WP_111274852.1">
    <property type="nucleotide sequence ID" value="NZ_QFYS01000002.1"/>
</dbReference>
<keyword evidence="3" id="KW-0963">Cytoplasm</keyword>
<organism evidence="5 6">
    <name type="scientific">Phenylobacterium kunshanense</name>
    <dbReference type="NCBI Taxonomy" id="1445034"/>
    <lineage>
        <taxon>Bacteria</taxon>
        <taxon>Pseudomonadati</taxon>
        <taxon>Pseudomonadota</taxon>
        <taxon>Alphaproteobacteria</taxon>
        <taxon>Caulobacterales</taxon>
        <taxon>Caulobacteraceae</taxon>
        <taxon>Phenylobacterium</taxon>
    </lineage>
</organism>
<dbReference type="GO" id="GO:0004340">
    <property type="term" value="F:glucokinase activity"/>
    <property type="evidence" value="ECO:0007669"/>
    <property type="project" value="UniProtKB-UniRule"/>
</dbReference>
<dbReference type="PANTHER" id="PTHR47690">
    <property type="entry name" value="GLUCOKINASE"/>
    <property type="match status" value="1"/>
</dbReference>
<dbReference type="EMBL" id="QFYS01000002">
    <property type="protein sequence ID" value="RAK67241.1"/>
    <property type="molecule type" value="Genomic_DNA"/>
</dbReference>
<dbReference type="GO" id="GO:0005829">
    <property type="term" value="C:cytosol"/>
    <property type="evidence" value="ECO:0007669"/>
    <property type="project" value="TreeGrafter"/>
</dbReference>
<dbReference type="GO" id="GO:0005536">
    <property type="term" value="F:D-glucose binding"/>
    <property type="evidence" value="ECO:0007669"/>
    <property type="project" value="InterPro"/>
</dbReference>
<dbReference type="InterPro" id="IPR049874">
    <property type="entry name" value="ROK_cs"/>
</dbReference>
<dbReference type="HAMAP" id="MF_00524">
    <property type="entry name" value="Glucokinase"/>
    <property type="match status" value="1"/>
</dbReference>
<evidence type="ECO:0000313" key="5">
    <source>
        <dbReference type="EMBL" id="RAK67241.1"/>
    </source>
</evidence>
<reference evidence="5 6" key="1">
    <citation type="submission" date="2018-05" db="EMBL/GenBank/DDBJ databases">
        <authorList>
            <person name="Lanie J.A."/>
            <person name="Ng W.-L."/>
            <person name="Kazmierczak K.M."/>
            <person name="Andrzejewski T.M."/>
            <person name="Davidsen T.M."/>
            <person name="Wayne K.J."/>
            <person name="Tettelin H."/>
            <person name="Glass J.I."/>
            <person name="Rusch D."/>
            <person name="Podicherti R."/>
            <person name="Tsui H.-C.T."/>
            <person name="Winkler M.E."/>
        </authorList>
    </citation>
    <scope>NUCLEOTIDE SEQUENCE [LARGE SCALE GENOMIC DNA]</scope>
    <source>
        <strain evidence="5 6">BUT-10</strain>
    </source>
</reference>
<evidence type="ECO:0000256" key="1">
    <source>
        <dbReference type="ARBA" id="ARBA00022679"/>
    </source>
</evidence>
<dbReference type="AlphaFoldDB" id="A0A328BLC7"/>
<name>A0A328BLC7_9CAUL</name>
<keyword evidence="3" id="KW-0547">Nucleotide-binding</keyword>
<dbReference type="EC" id="2.7.1.2" evidence="3"/>
<evidence type="ECO:0000313" key="6">
    <source>
        <dbReference type="Proteomes" id="UP000249524"/>
    </source>
</evidence>
<evidence type="ECO:0000256" key="2">
    <source>
        <dbReference type="ARBA" id="ARBA00022777"/>
    </source>
</evidence>
<dbReference type="GO" id="GO:0005524">
    <property type="term" value="F:ATP binding"/>
    <property type="evidence" value="ECO:0007669"/>
    <property type="project" value="UniProtKB-UniRule"/>
</dbReference>
<dbReference type="Gene3D" id="3.30.420.40">
    <property type="match status" value="1"/>
</dbReference>
<sequence>MGIQWTGLVGDVGGTNARLALVDPQGHIRHPRSFSSRDYPSLAAVIAEYLQATMGRKRPPRAVIAVAGPVVDGEIEFTNLDWRVSEGDLISEFGFEAVRLINDFAAQAVACPLFDGADLRALGPNLGRGAHDCPIVALGAGTGFGVAALARSPRGDVPISAEGGHAAFAPTDEVEVAVWARLRERYGRVSIERLLSGQGLYDLYVCLAEQAGKAPELADEMAVTKEGLVGDPLAAATLDRFGAILGSVAGDLALTYGARGGVYVSGGIAPRIAERLAAGPFRARFEAKGRLSDYVQTIPTFLVAHPYPAIVGGARLLEQMGRL</sequence>
<keyword evidence="3" id="KW-0324">Glycolysis</keyword>
<keyword evidence="6" id="KW-1185">Reference proteome</keyword>